<comment type="caution">
    <text evidence="2">The sequence shown here is derived from an EMBL/GenBank/DDBJ whole genome shotgun (WGS) entry which is preliminary data.</text>
</comment>
<dbReference type="Proteomes" id="UP000321720">
    <property type="component" value="Unassembled WGS sequence"/>
</dbReference>
<feature type="transmembrane region" description="Helical" evidence="1">
    <location>
        <begin position="64"/>
        <end position="86"/>
    </location>
</feature>
<keyword evidence="1" id="KW-0812">Transmembrane</keyword>
<gene>
    <name evidence="2" type="ORF">CCO02nite_19500</name>
</gene>
<organism evidence="2 3">
    <name type="scientific">Cellulomonas composti</name>
    <dbReference type="NCBI Taxonomy" id="266130"/>
    <lineage>
        <taxon>Bacteria</taxon>
        <taxon>Bacillati</taxon>
        <taxon>Actinomycetota</taxon>
        <taxon>Actinomycetes</taxon>
        <taxon>Micrococcales</taxon>
        <taxon>Cellulomonadaceae</taxon>
        <taxon>Cellulomonas</taxon>
    </lineage>
</organism>
<keyword evidence="1" id="KW-0472">Membrane</keyword>
<evidence type="ECO:0000313" key="2">
    <source>
        <dbReference type="EMBL" id="GEL95292.1"/>
    </source>
</evidence>
<keyword evidence="3" id="KW-1185">Reference proteome</keyword>
<sequence>METPTPTVSFAGEPRERPRRSAWVLCRNIAAASRRPGVCQRRYGPSMVMEAGATAAGADAGPDMIAIIALVLAVVTTGWAITQFFVNRHDTKVRDERDRLAAQAREERARDDDLDRRWLADKRLIYAKVLGALKAQNRVLADIRVMRSIIGVPGSAEAEQLARARAEWAQIEDALGEFDLLAPDAVREVVGRAVNAVSAFEWTFRKRLGAVSEADEDEIDEAFDKADAALHAALAALRADLGAGGPATALAR</sequence>
<reference evidence="2 3" key="1">
    <citation type="submission" date="2019-07" db="EMBL/GenBank/DDBJ databases">
        <title>Whole genome shotgun sequence of Cellulomonas composti NBRC 100758.</title>
        <authorList>
            <person name="Hosoyama A."/>
            <person name="Uohara A."/>
            <person name="Ohji S."/>
            <person name="Ichikawa N."/>
        </authorList>
    </citation>
    <scope>NUCLEOTIDE SEQUENCE [LARGE SCALE GENOMIC DNA]</scope>
    <source>
        <strain evidence="2 3">NBRC 100758</strain>
    </source>
</reference>
<evidence type="ECO:0000313" key="3">
    <source>
        <dbReference type="Proteomes" id="UP000321720"/>
    </source>
</evidence>
<proteinExistence type="predicted"/>
<dbReference type="EMBL" id="BJWG01000008">
    <property type="protein sequence ID" value="GEL95292.1"/>
    <property type="molecule type" value="Genomic_DNA"/>
</dbReference>
<name>A0A511JBC7_9CELL</name>
<dbReference type="AlphaFoldDB" id="A0A511JBC7"/>
<evidence type="ECO:0000256" key="1">
    <source>
        <dbReference type="SAM" id="Phobius"/>
    </source>
</evidence>
<keyword evidence="1" id="KW-1133">Transmembrane helix</keyword>
<accession>A0A511JBC7</accession>
<protein>
    <submittedName>
        <fullName evidence="2">Uncharacterized protein</fullName>
    </submittedName>
</protein>